<feature type="domain" description="VWFA" evidence="3">
    <location>
        <begin position="214"/>
        <end position="385"/>
    </location>
</feature>
<evidence type="ECO:0000256" key="2">
    <source>
        <dbReference type="SAM" id="SignalP"/>
    </source>
</evidence>
<organism evidence="4 5">
    <name type="scientific">Dreissena polymorpha</name>
    <name type="common">Zebra mussel</name>
    <name type="synonym">Mytilus polymorpha</name>
    <dbReference type="NCBI Taxonomy" id="45954"/>
    <lineage>
        <taxon>Eukaryota</taxon>
        <taxon>Metazoa</taxon>
        <taxon>Spiralia</taxon>
        <taxon>Lophotrochozoa</taxon>
        <taxon>Mollusca</taxon>
        <taxon>Bivalvia</taxon>
        <taxon>Autobranchia</taxon>
        <taxon>Heteroconchia</taxon>
        <taxon>Euheterodonta</taxon>
        <taxon>Imparidentia</taxon>
        <taxon>Neoheterodontei</taxon>
        <taxon>Myida</taxon>
        <taxon>Dreissenoidea</taxon>
        <taxon>Dreissenidae</taxon>
        <taxon>Dreissena</taxon>
    </lineage>
</organism>
<evidence type="ECO:0000313" key="5">
    <source>
        <dbReference type="Proteomes" id="UP000828390"/>
    </source>
</evidence>
<feature type="chain" id="PRO_5039307953" description="VWFA domain-containing protein" evidence="2">
    <location>
        <begin position="17"/>
        <end position="641"/>
    </location>
</feature>
<dbReference type="InterPro" id="IPR002035">
    <property type="entry name" value="VWF_A"/>
</dbReference>
<sequence length="641" mass="70092">MLALLLLLVSFSSAFALDKACPFKPTDMIFVLDGSGSEGEDNFKKQLNFVSNFTNQFEIGQNKTRVSLVTFATTVNNEFYLNRYYDNTTLLRAIGQAHYPNGETNTHLALDHVRLQSLLPSNGAERNVSKIVFVLTDGRSLEEEATKSAAMQLKKDPRVTVVAIGIGNAVDDNELRAIASDANHTIRVATFDALNSIKVELTQKTCDTCNDLSDVCFILDSSGSEGSGNFHQQLEFVKMVVNEFSIEGSSKTRICVVTFSTTSLGEIHLNSFNDKTALLQNIMKIPYRDGETMTNLGINHGFSELTNPPRQGANKVMILLTDGRSTEPDLTRQSASAVQRAGVDVFAIGIGPNVDSQELRFIATAPDHVFEVDRFHDLASIHQEVVNKICAKALITTTTTTTSTTTTRPTTTTTKPTTTTTKPTTTTTKPTTTTTKTTTKLTTTLPPTTTRAACGLKPADIVFVLDSSDSEGAENFKKQVDFVYNFAAQFSIGVNSVQFSVVTYSTDVQNIFYFNDHLTRQEVLQAIRNNITYLGQGTNTSGALQQVRENNLQTKHGARPNAQNFVIVITDGRSDDTNATRSEAHELQKIAQVLSVGIGPRVDSSELAAIASNHKVLTVDTFELLQTFKQQLTDLACQSGR</sequence>
<feature type="domain" description="VWFA" evidence="3">
    <location>
        <begin position="460"/>
        <end position="632"/>
    </location>
</feature>
<accession>A0A9D4QMB7</accession>
<feature type="domain" description="VWFA" evidence="3">
    <location>
        <begin position="27"/>
        <end position="201"/>
    </location>
</feature>
<dbReference type="CDD" id="cd01472">
    <property type="entry name" value="vWA_collagen"/>
    <property type="match status" value="1"/>
</dbReference>
<evidence type="ECO:0000313" key="4">
    <source>
        <dbReference type="EMBL" id="KAH3835350.1"/>
    </source>
</evidence>
<dbReference type="InterPro" id="IPR050525">
    <property type="entry name" value="ECM_Assembly_Org"/>
</dbReference>
<dbReference type="Pfam" id="PF00092">
    <property type="entry name" value="VWA"/>
    <property type="match status" value="3"/>
</dbReference>
<dbReference type="Gene3D" id="3.40.50.410">
    <property type="entry name" value="von Willebrand factor, type A domain"/>
    <property type="match status" value="3"/>
</dbReference>
<dbReference type="OrthoDB" id="5985714at2759"/>
<dbReference type="InterPro" id="IPR036465">
    <property type="entry name" value="vWFA_dom_sf"/>
</dbReference>
<dbReference type="SMART" id="SM00327">
    <property type="entry name" value="VWA"/>
    <property type="match status" value="3"/>
</dbReference>
<dbReference type="Proteomes" id="UP000828390">
    <property type="component" value="Unassembled WGS sequence"/>
</dbReference>
<reference evidence="4" key="1">
    <citation type="journal article" date="2019" name="bioRxiv">
        <title>The Genome of the Zebra Mussel, Dreissena polymorpha: A Resource for Invasive Species Research.</title>
        <authorList>
            <person name="McCartney M.A."/>
            <person name="Auch B."/>
            <person name="Kono T."/>
            <person name="Mallez S."/>
            <person name="Zhang Y."/>
            <person name="Obille A."/>
            <person name="Becker A."/>
            <person name="Abrahante J.E."/>
            <person name="Garbe J."/>
            <person name="Badalamenti J.P."/>
            <person name="Herman A."/>
            <person name="Mangelson H."/>
            <person name="Liachko I."/>
            <person name="Sullivan S."/>
            <person name="Sone E.D."/>
            <person name="Koren S."/>
            <person name="Silverstein K.A.T."/>
            <person name="Beckman K.B."/>
            <person name="Gohl D.M."/>
        </authorList>
    </citation>
    <scope>NUCLEOTIDE SEQUENCE</scope>
    <source>
        <strain evidence="4">Duluth1</strain>
        <tissue evidence="4">Whole animal</tissue>
    </source>
</reference>
<dbReference type="PROSITE" id="PS50234">
    <property type="entry name" value="VWFA"/>
    <property type="match status" value="3"/>
</dbReference>
<dbReference type="PRINTS" id="PR00453">
    <property type="entry name" value="VWFADOMAIN"/>
</dbReference>
<name>A0A9D4QMB7_DREPO</name>
<dbReference type="PANTHER" id="PTHR24020">
    <property type="entry name" value="COLLAGEN ALPHA"/>
    <property type="match status" value="1"/>
</dbReference>
<comment type="caution">
    <text evidence="4">The sequence shown here is derived from an EMBL/GenBank/DDBJ whole genome shotgun (WGS) entry which is preliminary data.</text>
</comment>
<feature type="region of interest" description="Disordered" evidence="1">
    <location>
        <begin position="400"/>
        <end position="444"/>
    </location>
</feature>
<dbReference type="SUPFAM" id="SSF53300">
    <property type="entry name" value="vWA-like"/>
    <property type="match status" value="3"/>
</dbReference>
<dbReference type="PANTHER" id="PTHR24020:SF20">
    <property type="entry name" value="PH DOMAIN-CONTAINING PROTEIN"/>
    <property type="match status" value="1"/>
</dbReference>
<gene>
    <name evidence="4" type="ORF">DPMN_108701</name>
</gene>
<evidence type="ECO:0000259" key="3">
    <source>
        <dbReference type="PROSITE" id="PS50234"/>
    </source>
</evidence>
<feature type="signal peptide" evidence="2">
    <location>
        <begin position="1"/>
        <end position="16"/>
    </location>
</feature>
<reference evidence="4" key="2">
    <citation type="submission" date="2020-11" db="EMBL/GenBank/DDBJ databases">
        <authorList>
            <person name="McCartney M.A."/>
            <person name="Auch B."/>
            <person name="Kono T."/>
            <person name="Mallez S."/>
            <person name="Becker A."/>
            <person name="Gohl D.M."/>
            <person name="Silverstein K.A.T."/>
            <person name="Koren S."/>
            <person name="Bechman K.B."/>
            <person name="Herman A."/>
            <person name="Abrahante J.E."/>
            <person name="Garbe J."/>
        </authorList>
    </citation>
    <scope>NUCLEOTIDE SEQUENCE</scope>
    <source>
        <strain evidence="4">Duluth1</strain>
        <tissue evidence="4">Whole animal</tissue>
    </source>
</reference>
<protein>
    <recommendedName>
        <fullName evidence="3">VWFA domain-containing protein</fullName>
    </recommendedName>
</protein>
<dbReference type="AlphaFoldDB" id="A0A9D4QMB7"/>
<evidence type="ECO:0000256" key="1">
    <source>
        <dbReference type="SAM" id="MobiDB-lite"/>
    </source>
</evidence>
<keyword evidence="5" id="KW-1185">Reference proteome</keyword>
<keyword evidence="2" id="KW-0732">Signal</keyword>
<proteinExistence type="predicted"/>
<dbReference type="EMBL" id="JAIWYP010000004">
    <property type="protein sequence ID" value="KAH3835350.1"/>
    <property type="molecule type" value="Genomic_DNA"/>
</dbReference>